<keyword evidence="2" id="KW-1185">Reference proteome</keyword>
<protein>
    <recommendedName>
        <fullName evidence="3">VCBS repeat-containing protein</fullName>
    </recommendedName>
</protein>
<gene>
    <name evidence="1" type="ORF">NYZ99_17480</name>
</gene>
<sequence length="61" mass="6908">MATLPLPNLLRNMVSDIQGLSVHSAFFDYDKDGDLDVYILNNSLRSIGGFDLKKDLRKIPR</sequence>
<name>A0ABY5Y721_9FLAO</name>
<evidence type="ECO:0000313" key="2">
    <source>
        <dbReference type="Proteomes" id="UP001059209"/>
    </source>
</evidence>
<evidence type="ECO:0000313" key="1">
    <source>
        <dbReference type="EMBL" id="UWX54636.1"/>
    </source>
</evidence>
<proteinExistence type="predicted"/>
<evidence type="ECO:0008006" key="3">
    <source>
        <dbReference type="Google" id="ProtNLM"/>
    </source>
</evidence>
<accession>A0ABY5Y721</accession>
<organism evidence="1 2">
    <name type="scientific">Maribacter litopenaei</name>
    <dbReference type="NCBI Taxonomy" id="2976127"/>
    <lineage>
        <taxon>Bacteria</taxon>
        <taxon>Pseudomonadati</taxon>
        <taxon>Bacteroidota</taxon>
        <taxon>Flavobacteriia</taxon>
        <taxon>Flavobacteriales</taxon>
        <taxon>Flavobacteriaceae</taxon>
        <taxon>Maribacter</taxon>
    </lineage>
</organism>
<dbReference type="RefSeq" id="WP_260572494.1">
    <property type="nucleotide sequence ID" value="NZ_CP104205.1"/>
</dbReference>
<dbReference type="EMBL" id="CP104205">
    <property type="protein sequence ID" value="UWX54636.1"/>
    <property type="molecule type" value="Genomic_DNA"/>
</dbReference>
<reference evidence="1" key="1">
    <citation type="submission" date="2022-09" db="EMBL/GenBank/DDBJ databases">
        <title>Maribacter litopenaei sp. nov., isolated from the intestinal tract of the Pacific White Shrimp, Litopenaeus vannamei.</title>
        <authorList>
            <person name="Kim S.Y."/>
            <person name="Hwang C.Y."/>
        </authorList>
    </citation>
    <scope>NUCLEOTIDE SEQUENCE</scope>
    <source>
        <strain evidence="1">HL-LV01</strain>
    </source>
</reference>
<dbReference type="Proteomes" id="UP001059209">
    <property type="component" value="Chromosome"/>
</dbReference>